<dbReference type="Proteomes" id="UP001295423">
    <property type="component" value="Unassembled WGS sequence"/>
</dbReference>
<feature type="transmembrane region" description="Helical" evidence="7">
    <location>
        <begin position="67"/>
        <end position="84"/>
    </location>
</feature>
<proteinExistence type="predicted"/>
<evidence type="ECO:0000313" key="8">
    <source>
        <dbReference type="EMBL" id="CAJ1899629.1"/>
    </source>
</evidence>
<dbReference type="Pfam" id="PF08449">
    <property type="entry name" value="UAA"/>
    <property type="match status" value="1"/>
</dbReference>
<evidence type="ECO:0000256" key="2">
    <source>
        <dbReference type="ARBA" id="ARBA00022448"/>
    </source>
</evidence>
<comment type="caution">
    <text evidence="8">The sequence shown here is derived from an EMBL/GenBank/DDBJ whole genome shotgun (WGS) entry which is preliminary data.</text>
</comment>
<gene>
    <name evidence="8" type="ORF">CYCCA115_LOCUS282</name>
</gene>
<evidence type="ECO:0000256" key="3">
    <source>
        <dbReference type="ARBA" id="ARBA00022692"/>
    </source>
</evidence>
<feature type="region of interest" description="Disordered" evidence="6">
    <location>
        <begin position="396"/>
        <end position="462"/>
    </location>
</feature>
<evidence type="ECO:0000256" key="1">
    <source>
        <dbReference type="ARBA" id="ARBA00004141"/>
    </source>
</evidence>
<comment type="subcellular location">
    <subcellularLocation>
        <location evidence="1">Membrane</location>
        <topology evidence="1">Multi-pass membrane protein</topology>
    </subcellularLocation>
</comment>
<sequence>MRNPRRKRGTFGNDDADVAAGRSIPSAPNSSNTISSASDLDFFEDLVSEPVLVLGVDISHLSRSGQFVVCATGVFCFTLLYGYLQELLSVELCSRQLGLFLATFQFTGYTILSFILRTFVYRKSSRAKLTPKRSNASSGSFHSKIPVPLQLYMGLSLLRAVDLAMTNLAMQYINYPAKTLIKSSRVVFTMIFGVLITKKSYKFMDYFVVLCMVSGLAIFLHADANSSAVFQPLGVMMLTVSLLCDGAITNMSEKIMSQYGVGQDEFIFRMYSIALVAITSAAIMNGDMREGIIFMMKPGTYAEQQSNAPLGETSYSVISKWVIMIVFSSMGFFGSSCSAAITKNFGALAMSITSTARKATTLFLSFVLFNNTCTFEHIIGIFIFISALAAKSMRRKGKKDKDEPAGDKMSVELGSGDKLPVPSRVTPGISDSSDRSHLSRRERRKADGAGGSRSPSVRYHVV</sequence>
<reference evidence="8" key="1">
    <citation type="submission" date="2023-08" db="EMBL/GenBank/DDBJ databases">
        <authorList>
            <person name="Audoor S."/>
            <person name="Bilcke G."/>
        </authorList>
    </citation>
    <scope>NUCLEOTIDE SEQUENCE</scope>
</reference>
<dbReference type="EMBL" id="CAKOGP040000001">
    <property type="protein sequence ID" value="CAJ1899629.1"/>
    <property type="molecule type" value="Genomic_DNA"/>
</dbReference>
<feature type="transmembrane region" description="Helical" evidence="7">
    <location>
        <begin position="96"/>
        <end position="116"/>
    </location>
</feature>
<evidence type="ECO:0000256" key="4">
    <source>
        <dbReference type="ARBA" id="ARBA00022989"/>
    </source>
</evidence>
<keyword evidence="2" id="KW-0813">Transport</keyword>
<feature type="transmembrane region" description="Helical" evidence="7">
    <location>
        <begin position="362"/>
        <end position="389"/>
    </location>
</feature>
<keyword evidence="5 7" id="KW-0472">Membrane</keyword>
<dbReference type="InterPro" id="IPR013657">
    <property type="entry name" value="SCL35B1-4/HUT1"/>
</dbReference>
<dbReference type="PANTHER" id="PTHR10778:SF8">
    <property type="entry name" value="ADENOSINE 3'-PHOSPHO 5'-PHOSPHOSULFATE TRANSPORTER 2"/>
    <property type="match status" value="1"/>
</dbReference>
<dbReference type="GO" id="GO:0000139">
    <property type="term" value="C:Golgi membrane"/>
    <property type="evidence" value="ECO:0007669"/>
    <property type="project" value="TreeGrafter"/>
</dbReference>
<evidence type="ECO:0000313" key="9">
    <source>
        <dbReference type="Proteomes" id="UP001295423"/>
    </source>
</evidence>
<evidence type="ECO:0008006" key="10">
    <source>
        <dbReference type="Google" id="ProtNLM"/>
    </source>
</evidence>
<dbReference type="GO" id="GO:0005789">
    <property type="term" value="C:endoplasmic reticulum membrane"/>
    <property type="evidence" value="ECO:0007669"/>
    <property type="project" value="TreeGrafter"/>
</dbReference>
<feature type="transmembrane region" description="Helical" evidence="7">
    <location>
        <begin position="228"/>
        <end position="248"/>
    </location>
</feature>
<feature type="transmembrane region" description="Helical" evidence="7">
    <location>
        <begin position="321"/>
        <end position="342"/>
    </location>
</feature>
<feature type="region of interest" description="Disordered" evidence="6">
    <location>
        <begin position="1"/>
        <end position="32"/>
    </location>
</feature>
<protein>
    <recommendedName>
        <fullName evidence="10">Sugar phosphate transporter domain-containing protein</fullName>
    </recommendedName>
</protein>
<feature type="compositionally biased region" description="Basic and acidic residues" evidence="6">
    <location>
        <begin position="399"/>
        <end position="410"/>
    </location>
</feature>
<dbReference type="GO" id="GO:0046964">
    <property type="term" value="F:3'-phosphoadenosine 5'-phosphosulfate transmembrane transporter activity"/>
    <property type="evidence" value="ECO:0007669"/>
    <property type="project" value="TreeGrafter"/>
</dbReference>
<evidence type="ECO:0000256" key="5">
    <source>
        <dbReference type="ARBA" id="ARBA00023136"/>
    </source>
</evidence>
<dbReference type="PANTHER" id="PTHR10778">
    <property type="entry name" value="SOLUTE CARRIER FAMILY 35 MEMBER B"/>
    <property type="match status" value="1"/>
</dbReference>
<organism evidence="8 9">
    <name type="scientific">Cylindrotheca closterium</name>
    <dbReference type="NCBI Taxonomy" id="2856"/>
    <lineage>
        <taxon>Eukaryota</taxon>
        <taxon>Sar</taxon>
        <taxon>Stramenopiles</taxon>
        <taxon>Ochrophyta</taxon>
        <taxon>Bacillariophyta</taxon>
        <taxon>Bacillariophyceae</taxon>
        <taxon>Bacillariophycidae</taxon>
        <taxon>Bacillariales</taxon>
        <taxon>Bacillariaceae</taxon>
        <taxon>Cylindrotheca</taxon>
    </lineage>
</organism>
<feature type="compositionally biased region" description="Basic and acidic residues" evidence="6">
    <location>
        <begin position="432"/>
        <end position="447"/>
    </location>
</feature>
<name>A0AAD2CCN6_9STRA</name>
<evidence type="ECO:0000256" key="6">
    <source>
        <dbReference type="SAM" id="MobiDB-lite"/>
    </source>
</evidence>
<evidence type="ECO:0000256" key="7">
    <source>
        <dbReference type="SAM" id="Phobius"/>
    </source>
</evidence>
<keyword evidence="4 7" id="KW-1133">Transmembrane helix</keyword>
<dbReference type="AlphaFoldDB" id="A0AAD2CCN6"/>
<keyword evidence="3 7" id="KW-0812">Transmembrane</keyword>
<keyword evidence="9" id="KW-1185">Reference proteome</keyword>
<accession>A0AAD2CCN6</accession>
<feature type="transmembrane region" description="Helical" evidence="7">
    <location>
        <begin position="203"/>
        <end position="222"/>
    </location>
</feature>